<gene>
    <name evidence="4" type="primary">LOC104612967</name>
</gene>
<keyword evidence="3" id="KW-1185">Reference proteome</keyword>
<evidence type="ECO:0000256" key="1">
    <source>
        <dbReference type="SAM" id="Coils"/>
    </source>
</evidence>
<dbReference type="PANTHER" id="PTHR31016:SF12">
    <property type="entry name" value="OS05G0315200 PROTEIN"/>
    <property type="match status" value="1"/>
</dbReference>
<dbReference type="GeneID" id="104612967"/>
<name>A0A1U8BC78_NELNU</name>
<dbReference type="FunCoup" id="A0A1U8BC78">
    <property type="interactions" value="1736"/>
</dbReference>
<evidence type="ECO:0000256" key="2">
    <source>
        <dbReference type="SAM" id="MobiDB-lite"/>
    </source>
</evidence>
<dbReference type="OMA" id="ESKQGIW"/>
<dbReference type="AlphaFoldDB" id="A0A1U8BC78"/>
<feature type="region of interest" description="Disordered" evidence="2">
    <location>
        <begin position="107"/>
        <end position="148"/>
    </location>
</feature>
<feature type="compositionally biased region" description="Pro residues" evidence="2">
    <location>
        <begin position="361"/>
        <end position="372"/>
    </location>
</feature>
<feature type="compositionally biased region" description="Polar residues" evidence="2">
    <location>
        <begin position="202"/>
        <end position="218"/>
    </location>
</feature>
<dbReference type="Proteomes" id="UP000189703">
    <property type="component" value="Unplaced"/>
</dbReference>
<feature type="coiled-coil region" evidence="1">
    <location>
        <begin position="249"/>
        <end position="276"/>
    </location>
</feature>
<evidence type="ECO:0000313" key="3">
    <source>
        <dbReference type="Proteomes" id="UP000189703"/>
    </source>
</evidence>
<reference evidence="4" key="1">
    <citation type="submission" date="2025-08" db="UniProtKB">
        <authorList>
            <consortium name="RefSeq"/>
        </authorList>
    </citation>
    <scope>IDENTIFICATION</scope>
</reference>
<feature type="compositionally biased region" description="Basic and acidic residues" evidence="2">
    <location>
        <begin position="14"/>
        <end position="23"/>
    </location>
</feature>
<dbReference type="eggNOG" id="ENOG502QPQ1">
    <property type="taxonomic scope" value="Eukaryota"/>
</dbReference>
<keyword evidence="1" id="KW-0175">Coiled coil</keyword>
<accession>A0A1U8BC78</accession>
<dbReference type="InParanoid" id="A0A1U8BC78"/>
<evidence type="ECO:0000313" key="4">
    <source>
        <dbReference type="RefSeq" id="XP_010278941.1"/>
    </source>
</evidence>
<dbReference type="KEGG" id="nnu:104612967"/>
<sequence>MAYRRKQGLSKASTFKEEIRHSPDSPSSSLAAQAIRASSAHLESSLSFAYGESALASARRESNRHRSSPSRQDSPSYEYTSMKSPNESKFGFWGVLARKAKSILEDDNMTNQLETPGKTRPQMHDISTGGQLHQSHQSPKGSRKIESPRFQKGLDAITSSLNYIGDTIGNAFEEGISIVENKTADIIQETRKINMRRKASGSYAQSPTANASSSLQQPQMQTDLEIQLKASRDVAMAMAAKTKLLLRELKTVKADLAFEKARCAQLEEENRILRQSHEKGDNPDDDDLIRLQLETLLAEKARLAHDNSIYARENRFLREIVEYHQLTMQDVVYVDEGIEEVTEVCPISIPMSSSTEGRSIPKPPPPPPPPLPHELLPNVSPVLTKDIFPVPPTPAVDTQVTRGLASSNSFPPFPVDELKRQSSVSSV</sequence>
<feature type="compositionally biased region" description="Polar residues" evidence="2">
    <location>
        <begin position="128"/>
        <end position="140"/>
    </location>
</feature>
<protein>
    <submittedName>
        <fullName evidence="4">Uncharacterized protein LOC104612967</fullName>
    </submittedName>
</protein>
<dbReference type="OrthoDB" id="1924603at2759"/>
<dbReference type="PANTHER" id="PTHR31016">
    <property type="entry name" value="OS04G0228100 PROTEIN"/>
    <property type="match status" value="1"/>
</dbReference>
<feature type="region of interest" description="Disordered" evidence="2">
    <location>
        <begin position="197"/>
        <end position="218"/>
    </location>
</feature>
<proteinExistence type="predicted"/>
<feature type="region of interest" description="Disordered" evidence="2">
    <location>
        <begin position="57"/>
        <end position="82"/>
    </location>
</feature>
<organism evidence="3 4">
    <name type="scientific">Nelumbo nucifera</name>
    <name type="common">Sacred lotus</name>
    <dbReference type="NCBI Taxonomy" id="4432"/>
    <lineage>
        <taxon>Eukaryota</taxon>
        <taxon>Viridiplantae</taxon>
        <taxon>Streptophyta</taxon>
        <taxon>Embryophyta</taxon>
        <taxon>Tracheophyta</taxon>
        <taxon>Spermatophyta</taxon>
        <taxon>Magnoliopsida</taxon>
        <taxon>Proteales</taxon>
        <taxon>Nelumbonaceae</taxon>
        <taxon>Nelumbo</taxon>
    </lineage>
</organism>
<feature type="region of interest" description="Disordered" evidence="2">
    <location>
        <begin position="393"/>
        <end position="427"/>
    </location>
</feature>
<feature type="compositionally biased region" description="Polar residues" evidence="2">
    <location>
        <begin position="396"/>
        <end position="410"/>
    </location>
</feature>
<feature type="region of interest" description="Disordered" evidence="2">
    <location>
        <begin position="1"/>
        <end position="36"/>
    </location>
</feature>
<dbReference type="RefSeq" id="XP_010278941.1">
    <property type="nucleotide sequence ID" value="XM_010280639.2"/>
</dbReference>
<feature type="compositionally biased region" description="Polar residues" evidence="2">
    <location>
        <begin position="69"/>
        <end position="82"/>
    </location>
</feature>
<feature type="region of interest" description="Disordered" evidence="2">
    <location>
        <begin position="350"/>
        <end position="377"/>
    </location>
</feature>